<keyword evidence="1" id="KW-0732">Signal</keyword>
<comment type="caution">
    <text evidence="2">The sequence shown here is derived from an EMBL/GenBank/DDBJ whole genome shotgun (WGS) entry which is preliminary data.</text>
</comment>
<dbReference type="EMBL" id="QXFY01003417">
    <property type="protein sequence ID" value="KAE9285355.1"/>
    <property type="molecule type" value="Genomic_DNA"/>
</dbReference>
<evidence type="ECO:0000313" key="2">
    <source>
        <dbReference type="EMBL" id="KAE9285355.1"/>
    </source>
</evidence>
<proteinExistence type="predicted"/>
<evidence type="ECO:0000313" key="3">
    <source>
        <dbReference type="Proteomes" id="UP000486351"/>
    </source>
</evidence>
<feature type="chain" id="PRO_5026330930" description="Secreted protein" evidence="1">
    <location>
        <begin position="27"/>
        <end position="86"/>
    </location>
</feature>
<organism evidence="2 3">
    <name type="scientific">Phytophthora fragariae</name>
    <dbReference type="NCBI Taxonomy" id="53985"/>
    <lineage>
        <taxon>Eukaryota</taxon>
        <taxon>Sar</taxon>
        <taxon>Stramenopiles</taxon>
        <taxon>Oomycota</taxon>
        <taxon>Peronosporomycetes</taxon>
        <taxon>Peronosporales</taxon>
        <taxon>Peronosporaceae</taxon>
        <taxon>Phytophthora</taxon>
    </lineage>
</organism>
<evidence type="ECO:0000256" key="1">
    <source>
        <dbReference type="SAM" id="SignalP"/>
    </source>
</evidence>
<evidence type="ECO:0008006" key="4">
    <source>
        <dbReference type="Google" id="ProtNLM"/>
    </source>
</evidence>
<reference evidence="2 3" key="1">
    <citation type="submission" date="2018-09" db="EMBL/GenBank/DDBJ databases">
        <title>Genomic investigation of the strawberry pathogen Phytophthora fragariae indicates pathogenicity is determined by transcriptional variation in three key races.</title>
        <authorList>
            <person name="Adams T.M."/>
            <person name="Armitage A.D."/>
            <person name="Sobczyk M.K."/>
            <person name="Bates H.J."/>
            <person name="Dunwell J.M."/>
            <person name="Nellist C.F."/>
            <person name="Harrison R.J."/>
        </authorList>
    </citation>
    <scope>NUCLEOTIDE SEQUENCE [LARGE SCALE GENOMIC DNA]</scope>
    <source>
        <strain evidence="2 3">NOV-77</strain>
    </source>
</reference>
<dbReference type="Proteomes" id="UP000486351">
    <property type="component" value="Unassembled WGS sequence"/>
</dbReference>
<gene>
    <name evidence="2" type="ORF">PF008_g26937</name>
</gene>
<accession>A0A6G0QFM4</accession>
<dbReference type="AlphaFoldDB" id="A0A6G0QFM4"/>
<feature type="signal peptide" evidence="1">
    <location>
        <begin position="1"/>
        <end position="26"/>
    </location>
</feature>
<name>A0A6G0QFM4_9STRA</name>
<sequence length="86" mass="9425">MAGLVLRWGTGYLVALLRAQIWLCTGGPPAVTRSPFTAPLSVGVWRRSCGGPVCDATCPVSGPWRGQHMQRLCPRRRRSRVLRPLG</sequence>
<protein>
    <recommendedName>
        <fullName evidence="4">Secreted protein</fullName>
    </recommendedName>
</protein>